<dbReference type="RefSeq" id="XP_070889242.1">
    <property type="nucleotide sequence ID" value="XM_071028324.1"/>
</dbReference>
<evidence type="ECO:0000313" key="2">
    <source>
        <dbReference type="EMBL" id="KAL2870263.1"/>
    </source>
</evidence>
<name>A0ABR4M0C7_9EURO</name>
<organism evidence="2 3">
    <name type="scientific">Aspergillus lucknowensis</name>
    <dbReference type="NCBI Taxonomy" id="176173"/>
    <lineage>
        <taxon>Eukaryota</taxon>
        <taxon>Fungi</taxon>
        <taxon>Dikarya</taxon>
        <taxon>Ascomycota</taxon>
        <taxon>Pezizomycotina</taxon>
        <taxon>Eurotiomycetes</taxon>
        <taxon>Eurotiomycetidae</taxon>
        <taxon>Eurotiales</taxon>
        <taxon>Aspergillaceae</taxon>
        <taxon>Aspergillus</taxon>
        <taxon>Aspergillus subgen. Nidulantes</taxon>
    </lineage>
</organism>
<evidence type="ECO:0000313" key="3">
    <source>
        <dbReference type="Proteomes" id="UP001610432"/>
    </source>
</evidence>
<feature type="compositionally biased region" description="Low complexity" evidence="1">
    <location>
        <begin position="1"/>
        <end position="11"/>
    </location>
</feature>
<dbReference type="GeneID" id="98143396"/>
<reference evidence="2 3" key="1">
    <citation type="submission" date="2024-07" db="EMBL/GenBank/DDBJ databases">
        <title>Section-level genome sequencing and comparative genomics of Aspergillus sections Usti and Cavernicolus.</title>
        <authorList>
            <consortium name="Lawrence Berkeley National Laboratory"/>
            <person name="Nybo J.L."/>
            <person name="Vesth T.C."/>
            <person name="Theobald S."/>
            <person name="Frisvad J.C."/>
            <person name="Larsen T.O."/>
            <person name="Kjaerboelling I."/>
            <person name="Rothschild-Mancinelli K."/>
            <person name="Lyhne E.K."/>
            <person name="Kogle M.E."/>
            <person name="Barry K."/>
            <person name="Clum A."/>
            <person name="Na H."/>
            <person name="Ledsgaard L."/>
            <person name="Lin J."/>
            <person name="Lipzen A."/>
            <person name="Kuo A."/>
            <person name="Riley R."/>
            <person name="Mondo S."/>
            <person name="Labutti K."/>
            <person name="Haridas S."/>
            <person name="Pangalinan J."/>
            <person name="Salamov A.A."/>
            <person name="Simmons B.A."/>
            <person name="Magnuson J.K."/>
            <person name="Chen J."/>
            <person name="Drula E."/>
            <person name="Henrissat B."/>
            <person name="Wiebenga A."/>
            <person name="Lubbers R.J."/>
            <person name="Gomes A.C."/>
            <person name="Macurrencykelacurrency M.R."/>
            <person name="Stajich J."/>
            <person name="Grigoriev I.V."/>
            <person name="Mortensen U.H."/>
            <person name="De Vries R.P."/>
            <person name="Baker S.E."/>
            <person name="Andersen M.R."/>
        </authorList>
    </citation>
    <scope>NUCLEOTIDE SEQUENCE [LARGE SCALE GENOMIC DNA]</scope>
    <source>
        <strain evidence="2 3">CBS 449.75</strain>
    </source>
</reference>
<feature type="region of interest" description="Disordered" evidence="1">
    <location>
        <begin position="1"/>
        <end position="35"/>
    </location>
</feature>
<keyword evidence="3" id="KW-1185">Reference proteome</keyword>
<proteinExistence type="predicted"/>
<dbReference type="Proteomes" id="UP001610432">
    <property type="component" value="Unassembled WGS sequence"/>
</dbReference>
<feature type="compositionally biased region" description="Low complexity" evidence="1">
    <location>
        <begin position="25"/>
        <end position="35"/>
    </location>
</feature>
<gene>
    <name evidence="2" type="ORF">BJX67DRAFT_345046</name>
</gene>
<comment type="caution">
    <text evidence="2">The sequence shown here is derived from an EMBL/GenBank/DDBJ whole genome shotgun (WGS) entry which is preliminary data.</text>
</comment>
<dbReference type="EMBL" id="JBFXLQ010000006">
    <property type="protein sequence ID" value="KAL2870263.1"/>
    <property type="molecule type" value="Genomic_DNA"/>
</dbReference>
<sequence length="471" mass="52346">MLTTRNTMTTTSAEGNPKVFPPDTPSQTTMTTASTEGKPKLFYADTPYNRLRYDVLHRRYKARSMMKHAVKIFNPVSTDPMSSEVLDRLEEVFGLGDVKWTPDPDRELILLEVYDTLLERSMRRYGYNICWYGCGSIGIRPFKGTEKEKKPLPTWLDELGAFVVDNETRSFRRESFLTNQKIGAGTALENGTLGPIMTSSPSVPELASSVYVALTAGHVIPDGFDDIDLAIPGEEGRIVKLKVSKTSRRLQERRIYGDPSRPGTDDVGFLVLSPEDLDIAEHQYHNINVHYFSFRALGKSAMLQPLIQPRVRSIRKALRRSSILVFKRGAGTDLTMGHFSKLQREPPEGWYSDSELSDLDSSFIEFIKERNLNTRNGETQSGLNPVFSDLSETSSVSSSDTDDDASVDWFGEVTWSDVGFAGPGDSGSLVFAIESGVFVPLGIHLGSLGSGQGPSYFLCLETFCEQARIEG</sequence>
<evidence type="ECO:0000256" key="1">
    <source>
        <dbReference type="SAM" id="MobiDB-lite"/>
    </source>
</evidence>
<accession>A0ABR4M0C7</accession>
<protein>
    <submittedName>
        <fullName evidence="2">Uncharacterized protein</fullName>
    </submittedName>
</protein>